<dbReference type="Gene3D" id="3.40.190.150">
    <property type="entry name" value="Bordetella uptake gene, domain 1"/>
    <property type="match status" value="1"/>
</dbReference>
<dbReference type="Pfam" id="PF03401">
    <property type="entry name" value="TctC"/>
    <property type="match status" value="1"/>
</dbReference>
<dbReference type="Proteomes" id="UP000597507">
    <property type="component" value="Unassembled WGS sequence"/>
</dbReference>
<dbReference type="InterPro" id="IPR005064">
    <property type="entry name" value="BUG"/>
</dbReference>
<keyword evidence="3" id="KW-1185">Reference proteome</keyword>
<gene>
    <name evidence="2" type="ORF">GCM10010964_09680</name>
</gene>
<dbReference type="PANTHER" id="PTHR42928">
    <property type="entry name" value="TRICARBOXYLATE-BINDING PROTEIN"/>
    <property type="match status" value="1"/>
</dbReference>
<evidence type="ECO:0000313" key="3">
    <source>
        <dbReference type="Proteomes" id="UP000597507"/>
    </source>
</evidence>
<accession>A0A8J3EB64</accession>
<comment type="caution">
    <text evidence="2">The sequence shown here is derived from an EMBL/GenBank/DDBJ whole genome shotgun (WGS) entry which is preliminary data.</text>
</comment>
<organism evidence="2 3">
    <name type="scientific">Caldovatus sediminis</name>
    <dbReference type="NCBI Taxonomy" id="2041189"/>
    <lineage>
        <taxon>Bacteria</taxon>
        <taxon>Pseudomonadati</taxon>
        <taxon>Pseudomonadota</taxon>
        <taxon>Alphaproteobacteria</taxon>
        <taxon>Acetobacterales</taxon>
        <taxon>Roseomonadaceae</taxon>
        <taxon>Caldovatus</taxon>
    </lineage>
</organism>
<dbReference type="AlphaFoldDB" id="A0A8J3EB64"/>
<evidence type="ECO:0000256" key="1">
    <source>
        <dbReference type="ARBA" id="ARBA00006987"/>
    </source>
</evidence>
<proteinExistence type="inferred from homology"/>
<evidence type="ECO:0000313" key="2">
    <source>
        <dbReference type="EMBL" id="GGG23589.1"/>
    </source>
</evidence>
<dbReference type="RefSeq" id="WP_188898859.1">
    <property type="nucleotide sequence ID" value="NZ_BMKS01000002.1"/>
</dbReference>
<dbReference type="PANTHER" id="PTHR42928:SF5">
    <property type="entry name" value="BLR1237 PROTEIN"/>
    <property type="match status" value="1"/>
</dbReference>
<protein>
    <submittedName>
        <fullName evidence="2">MFS transporter</fullName>
    </submittedName>
</protein>
<dbReference type="InterPro" id="IPR042100">
    <property type="entry name" value="Bug_dom1"/>
</dbReference>
<dbReference type="Gene3D" id="3.40.190.10">
    <property type="entry name" value="Periplasmic binding protein-like II"/>
    <property type="match status" value="1"/>
</dbReference>
<dbReference type="SUPFAM" id="SSF53850">
    <property type="entry name" value="Periplasmic binding protein-like II"/>
    <property type="match status" value="1"/>
</dbReference>
<dbReference type="PIRSF" id="PIRSF017082">
    <property type="entry name" value="YflP"/>
    <property type="match status" value="1"/>
</dbReference>
<reference evidence="2 3" key="1">
    <citation type="journal article" date="2014" name="Int. J. Syst. Evol. Microbiol.">
        <title>Complete genome sequence of Corynebacterium casei LMG S-19264T (=DSM 44701T), isolated from a smear-ripened cheese.</title>
        <authorList>
            <consortium name="US DOE Joint Genome Institute (JGI-PGF)"/>
            <person name="Walter F."/>
            <person name="Albersmeier A."/>
            <person name="Kalinowski J."/>
            <person name="Ruckert C."/>
        </authorList>
    </citation>
    <scope>NUCLEOTIDE SEQUENCE [LARGE SCALE GENOMIC DNA]</scope>
    <source>
        <strain evidence="2 3">CGMCC 1.16330</strain>
    </source>
</reference>
<dbReference type="EMBL" id="BMKS01000002">
    <property type="protein sequence ID" value="GGG23589.1"/>
    <property type="molecule type" value="Genomic_DNA"/>
</dbReference>
<name>A0A8J3EB64_9PROT</name>
<comment type="similarity">
    <text evidence="1">Belongs to the UPF0065 (bug) family.</text>
</comment>
<sequence length="323" mass="34223">MLRRRPLLLAAAAGPLARPARGQERYPSRPVRLIIPVGVGGVTDVVGRIYAEHMQGTLGRPVVVENIPGAGSRVGAAAFHRAPADGYTIMIGTNNHPVMRAIDPNFPLDPVTDFLPFALVGRQPFVLAVHPDVPAQDVASLLAWLREKGEAANFGAANPGATNHLAGELFRKLSGATYTFIPYRTAANAVQDLVAGRMQLTIDSPTMLAPLMRDGRVRGLAVSSAVPSDLVPGLPSIQGAGIGGYEVTAWQVLFARPGTPPEIVARLEEAAGRAAADPELRRRLANASVETWPDPSAAAAAAHVRAEVERWVPLVTAMNLRPN</sequence>